<dbReference type="EMBL" id="LCLU01000001">
    <property type="protein sequence ID" value="KKU23001.1"/>
    <property type="molecule type" value="Genomic_DNA"/>
</dbReference>
<dbReference type="InterPro" id="IPR058441">
    <property type="entry name" value="DUF8128"/>
</dbReference>
<keyword evidence="1" id="KW-1133">Transmembrane helix</keyword>
<evidence type="ECO:0000259" key="2">
    <source>
        <dbReference type="Pfam" id="PF26449"/>
    </source>
</evidence>
<proteinExistence type="predicted"/>
<dbReference type="AlphaFoldDB" id="A0A0G1NRF0"/>
<keyword evidence="1" id="KW-0472">Membrane</keyword>
<feature type="transmembrane region" description="Helical" evidence="1">
    <location>
        <begin position="12"/>
        <end position="35"/>
    </location>
</feature>
<reference evidence="3 4" key="1">
    <citation type="journal article" date="2015" name="Nature">
        <title>rRNA introns, odd ribosomes, and small enigmatic genomes across a large radiation of phyla.</title>
        <authorList>
            <person name="Brown C.T."/>
            <person name="Hug L.A."/>
            <person name="Thomas B.C."/>
            <person name="Sharon I."/>
            <person name="Castelle C.J."/>
            <person name="Singh A."/>
            <person name="Wilkins M.J."/>
            <person name="Williams K.H."/>
            <person name="Banfield J.F."/>
        </authorList>
    </citation>
    <scope>NUCLEOTIDE SEQUENCE [LARGE SCALE GENOMIC DNA]</scope>
</reference>
<name>A0A0G1NRF0_9BACT</name>
<evidence type="ECO:0000313" key="3">
    <source>
        <dbReference type="EMBL" id="KKU23001.1"/>
    </source>
</evidence>
<evidence type="ECO:0000256" key="1">
    <source>
        <dbReference type="SAM" id="Phobius"/>
    </source>
</evidence>
<sequence length="415" mass="48076">MPYFLAKTVDIFLSYWWIYSPIVLFLLFRALWLVYIQTLTAKAINWVLLEVKIPKEILKTPKAMEQFFAGLSGVKSGANFVEKWWEGKIQQWMSCEIVGKNGDIYFFIRTPVGFRNLVEANIYSQYPDAEIKEAPDYVFDVPEDVPNKDYNLWGTEFVLVKEDAYPIRTYIAFEEQVEEKRLDPLANLAEVLSKLKDGEQIWLQYLVKPADDEWKKKGDALVAKLIGKKIPSKEGPLWKALVWVGQFFRDLIIGLYKIPEQLSADEKKEAMASLMQYLSPGEKEVVAAIEMNLSKIGMDTAIRFIYIGRSDIFSRGNISAIIGTFKLFNTLNLNGFRPNKLASTSVDYFFKKRREYAKKRRLLNAYKLRMFTSKPFVLNIEEWATIYHYPTYIIEAPTVRRIEAKKGEPPIGLPT</sequence>
<accession>A0A0G1NRF0</accession>
<dbReference type="Proteomes" id="UP000034569">
    <property type="component" value="Unassembled WGS sequence"/>
</dbReference>
<feature type="domain" description="DUF8128" evidence="2">
    <location>
        <begin position="38"/>
        <end position="398"/>
    </location>
</feature>
<evidence type="ECO:0000313" key="4">
    <source>
        <dbReference type="Proteomes" id="UP000034569"/>
    </source>
</evidence>
<gene>
    <name evidence="3" type="ORF">UX33_C0001G0034</name>
</gene>
<dbReference type="Pfam" id="PF26449">
    <property type="entry name" value="DUF8128"/>
    <property type="match status" value="1"/>
</dbReference>
<protein>
    <recommendedName>
        <fullName evidence="2">DUF8128 domain-containing protein</fullName>
    </recommendedName>
</protein>
<keyword evidence="1" id="KW-0812">Transmembrane</keyword>
<comment type="caution">
    <text evidence="3">The sequence shown here is derived from an EMBL/GenBank/DDBJ whole genome shotgun (WGS) entry which is preliminary data.</text>
</comment>
<organism evidence="3 4">
    <name type="scientific">Candidatus Azambacteria bacterium GW2011_GWC1_46_13</name>
    <dbReference type="NCBI Taxonomy" id="1618619"/>
    <lineage>
        <taxon>Bacteria</taxon>
        <taxon>Candidatus Azamiibacteriota</taxon>
    </lineage>
</organism>